<reference evidence="2 3" key="1">
    <citation type="submission" date="2019-02" db="EMBL/GenBank/DDBJ databases">
        <title>Deep-cultivation of Planctomycetes and their phenomic and genomic characterization uncovers novel biology.</title>
        <authorList>
            <person name="Wiegand S."/>
            <person name="Jogler M."/>
            <person name="Boedeker C."/>
            <person name="Pinto D."/>
            <person name="Vollmers J."/>
            <person name="Rivas-Marin E."/>
            <person name="Kohn T."/>
            <person name="Peeters S.H."/>
            <person name="Heuer A."/>
            <person name="Rast P."/>
            <person name="Oberbeckmann S."/>
            <person name="Bunk B."/>
            <person name="Jeske O."/>
            <person name="Meyerdierks A."/>
            <person name="Storesund J.E."/>
            <person name="Kallscheuer N."/>
            <person name="Luecker S."/>
            <person name="Lage O.M."/>
            <person name="Pohl T."/>
            <person name="Merkel B.J."/>
            <person name="Hornburger P."/>
            <person name="Mueller R.-W."/>
            <person name="Bruemmer F."/>
            <person name="Labrenz M."/>
            <person name="Spormann A.M."/>
            <person name="Op Den Camp H."/>
            <person name="Overmann J."/>
            <person name="Amann R."/>
            <person name="Jetten M.S.M."/>
            <person name="Mascher T."/>
            <person name="Medema M.H."/>
            <person name="Devos D.P."/>
            <person name="Kaster A.-K."/>
            <person name="Ovreas L."/>
            <person name="Rohde M."/>
            <person name="Galperin M.Y."/>
            <person name="Jogler C."/>
        </authorList>
    </citation>
    <scope>NUCLEOTIDE SEQUENCE [LARGE SCALE GENOMIC DNA]</scope>
    <source>
        <strain evidence="2 3">Pla52o</strain>
    </source>
</reference>
<evidence type="ECO:0000256" key="1">
    <source>
        <dbReference type="SAM" id="MobiDB-lite"/>
    </source>
</evidence>
<proteinExistence type="predicted"/>
<dbReference type="Proteomes" id="UP000316304">
    <property type="component" value="Unassembled WGS sequence"/>
</dbReference>
<name>A0A5C6CMT7_9BACT</name>
<keyword evidence="3" id="KW-1185">Reference proteome</keyword>
<organism evidence="2 3">
    <name type="scientific">Novipirellula galeiformis</name>
    <dbReference type="NCBI Taxonomy" id="2528004"/>
    <lineage>
        <taxon>Bacteria</taxon>
        <taxon>Pseudomonadati</taxon>
        <taxon>Planctomycetota</taxon>
        <taxon>Planctomycetia</taxon>
        <taxon>Pirellulales</taxon>
        <taxon>Pirellulaceae</taxon>
        <taxon>Novipirellula</taxon>
    </lineage>
</organism>
<dbReference type="AlphaFoldDB" id="A0A5C6CMT7"/>
<evidence type="ECO:0000313" key="3">
    <source>
        <dbReference type="Proteomes" id="UP000316304"/>
    </source>
</evidence>
<dbReference type="EMBL" id="SJPT01000002">
    <property type="protein sequence ID" value="TWU24897.1"/>
    <property type="molecule type" value="Genomic_DNA"/>
</dbReference>
<evidence type="ECO:0000313" key="2">
    <source>
        <dbReference type="EMBL" id="TWU24897.1"/>
    </source>
</evidence>
<accession>A0A5C6CMT7</accession>
<sequence>MADNDVELKPRELTWRDLAADAYKTAELVVESLSKNWMPEPNTWWMRDGKPLSIDETAELLQERLDWLEGRYAHLRSMFDRMQPLLDDMDEFTIPSHPVYYTWHPGMETVIVPESEYQAAWQAIADVESRIAFWNLMAPDHYRDASYIAEKPEEERTPQEIDRLQRYRDRQSNKPFPPHVQKLILDRLRKEQAKIRRDFAIGLTDELPPPALDPIYDTRPTRKGAAKADEPIGDESGEPRLETPEEKRLVALREFARHKWAVGTDSYRLADSVANGVTDYGDILDALIPGVDRSPQTKRFAAIKKVVNDALRESKKNMHIDKDGANDVRLCYGYQEKKARKRKS</sequence>
<dbReference type="RefSeq" id="WP_146593629.1">
    <property type="nucleotide sequence ID" value="NZ_SJPT01000002.1"/>
</dbReference>
<feature type="region of interest" description="Disordered" evidence="1">
    <location>
        <begin position="211"/>
        <end position="241"/>
    </location>
</feature>
<protein>
    <submittedName>
        <fullName evidence="2">Uncharacterized protein</fullName>
    </submittedName>
</protein>
<comment type="caution">
    <text evidence="2">The sequence shown here is derived from an EMBL/GenBank/DDBJ whole genome shotgun (WGS) entry which is preliminary data.</text>
</comment>
<gene>
    <name evidence="2" type="ORF">Pla52o_11930</name>
</gene>